<reference evidence="1 2" key="1">
    <citation type="submission" date="2016-04" db="EMBL/GenBank/DDBJ databases">
        <title>Genome analyses suggest a sexual origin of heterokaryosis in a supposedly ancient asexual fungus.</title>
        <authorList>
            <person name="Ropars J."/>
            <person name="Sedzielewska K."/>
            <person name="Noel J."/>
            <person name="Charron P."/>
            <person name="Farinelli L."/>
            <person name="Marton T."/>
            <person name="Kruger M."/>
            <person name="Pelin A."/>
            <person name="Brachmann A."/>
            <person name="Corradi N."/>
        </authorList>
    </citation>
    <scope>NUCLEOTIDE SEQUENCE [LARGE SCALE GENOMIC DNA]</scope>
    <source>
        <strain evidence="1 2">C2</strain>
    </source>
</reference>
<reference evidence="1 2" key="2">
    <citation type="submission" date="2017-10" db="EMBL/GenBank/DDBJ databases">
        <title>Extensive intraspecific genome diversity in a model arbuscular mycorrhizal fungus.</title>
        <authorList>
            <person name="Chen E.C.H."/>
            <person name="Morin E."/>
            <person name="Baudet D."/>
            <person name="Noel J."/>
            <person name="Ndikumana S."/>
            <person name="Charron P."/>
            <person name="St-Onge C."/>
            <person name="Giorgi J."/>
            <person name="Grigoriev I.V."/>
            <person name="Roux C."/>
            <person name="Martin F.M."/>
            <person name="Corradi N."/>
        </authorList>
    </citation>
    <scope>NUCLEOTIDE SEQUENCE [LARGE SCALE GENOMIC DNA]</scope>
    <source>
        <strain evidence="1 2">C2</strain>
    </source>
</reference>
<dbReference type="VEuPathDB" id="FungiDB:FUN_013195"/>
<organism evidence="1 2">
    <name type="scientific">Rhizophagus irregularis</name>
    <dbReference type="NCBI Taxonomy" id="588596"/>
    <lineage>
        <taxon>Eukaryota</taxon>
        <taxon>Fungi</taxon>
        <taxon>Fungi incertae sedis</taxon>
        <taxon>Mucoromycota</taxon>
        <taxon>Glomeromycotina</taxon>
        <taxon>Glomeromycetes</taxon>
        <taxon>Glomerales</taxon>
        <taxon>Glomeraceae</taxon>
        <taxon>Rhizophagus</taxon>
    </lineage>
</organism>
<dbReference type="VEuPathDB" id="FungiDB:RhiirA1_448716"/>
<dbReference type="VEuPathDB" id="FungiDB:RhiirFUN_020281"/>
<protein>
    <submittedName>
        <fullName evidence="1">Uncharacterized protein</fullName>
    </submittedName>
</protein>
<dbReference type="Proteomes" id="UP000233469">
    <property type="component" value="Unassembled WGS sequence"/>
</dbReference>
<gene>
    <name evidence="1" type="ORF">RhiirC2_860268</name>
</gene>
<dbReference type="EMBL" id="LLXL01000030">
    <property type="protein sequence ID" value="PKK79847.1"/>
    <property type="molecule type" value="Genomic_DNA"/>
</dbReference>
<proteinExistence type="predicted"/>
<comment type="caution">
    <text evidence="1">The sequence shown here is derived from an EMBL/GenBank/DDBJ whole genome shotgun (WGS) entry which is preliminary data.</text>
</comment>
<evidence type="ECO:0000313" key="2">
    <source>
        <dbReference type="Proteomes" id="UP000233469"/>
    </source>
</evidence>
<evidence type="ECO:0000313" key="1">
    <source>
        <dbReference type="EMBL" id="PKK79847.1"/>
    </source>
</evidence>
<dbReference type="OrthoDB" id="2309543at2759"/>
<accession>A0A2N1P107</accession>
<name>A0A2N1P107_9GLOM</name>
<sequence>MQRETFAGKENNVIVIYMMRDEINNSSARLSQPDKNKRINLALTRIKRKMLIDRLDPSLDYVKKEISQIISFQLSNQITPKQIRQRWSDRLDPSLNHDSVYFVRDLDEIKKFSQIKNEREFSTNLISSHNLLKKNLSDEVGQINEREFSLIRWETQYFYPSRNVEVERTPKRTRALLDENNVLILRPNEKFLTWEIPSAKNLDQQQRNLNAFQLFRLHYFKTLFNNSKHHSIKASKLSKINDEVNEAWNDSEIIRENYQLLRQNVNDSFVNQLFNGSNF</sequence>
<dbReference type="AlphaFoldDB" id="A0A2N1P107"/>